<evidence type="ECO:0000313" key="4">
    <source>
        <dbReference type="Proteomes" id="UP001500460"/>
    </source>
</evidence>
<gene>
    <name evidence="3" type="ORF">GCM10010421_39600</name>
</gene>
<sequence length="236" mass="24336">MERGTERDTPPGAGNGAGAAPATAGRVPLAAVVADRDGLVSHWSGGARRLFGVPEEEAVGRPAVDLLPVLGALPEEDDAAAYGAYRGPGPGPSPGAGPPRPAAGRARLTVPGQGRADVLWWGYPLLSGPERLLVLAADADLLRRAAPGEDLAFERVAPGFAPHTDFPGADGLARGLPEVLPGLDAGGSTRIAARVLELGCPVLECGRNDRVPVIPDWGAPRRAEQRARCSGTRNRR</sequence>
<keyword evidence="4" id="KW-1185">Reference proteome</keyword>
<dbReference type="CDD" id="cd00130">
    <property type="entry name" value="PAS"/>
    <property type="match status" value="1"/>
</dbReference>
<organism evidence="3 4">
    <name type="scientific">Streptomyces glaucus</name>
    <dbReference type="NCBI Taxonomy" id="284029"/>
    <lineage>
        <taxon>Bacteria</taxon>
        <taxon>Bacillati</taxon>
        <taxon>Actinomycetota</taxon>
        <taxon>Actinomycetes</taxon>
        <taxon>Kitasatosporales</taxon>
        <taxon>Streptomycetaceae</taxon>
        <taxon>Streptomyces</taxon>
    </lineage>
</organism>
<dbReference type="Proteomes" id="UP001500460">
    <property type="component" value="Unassembled WGS sequence"/>
</dbReference>
<dbReference type="Pfam" id="PF00989">
    <property type="entry name" value="PAS"/>
    <property type="match status" value="1"/>
</dbReference>
<evidence type="ECO:0000256" key="1">
    <source>
        <dbReference type="SAM" id="MobiDB-lite"/>
    </source>
</evidence>
<dbReference type="Gene3D" id="3.30.450.20">
    <property type="entry name" value="PAS domain"/>
    <property type="match status" value="1"/>
</dbReference>
<reference evidence="4" key="1">
    <citation type="journal article" date="2019" name="Int. J. Syst. Evol. Microbiol.">
        <title>The Global Catalogue of Microorganisms (GCM) 10K type strain sequencing project: providing services to taxonomists for standard genome sequencing and annotation.</title>
        <authorList>
            <consortium name="The Broad Institute Genomics Platform"/>
            <consortium name="The Broad Institute Genome Sequencing Center for Infectious Disease"/>
            <person name="Wu L."/>
            <person name="Ma J."/>
        </authorList>
    </citation>
    <scope>NUCLEOTIDE SEQUENCE [LARGE SCALE GENOMIC DNA]</scope>
    <source>
        <strain evidence="4">JCM 6922</strain>
    </source>
</reference>
<feature type="region of interest" description="Disordered" evidence="1">
    <location>
        <begin position="81"/>
        <end position="104"/>
    </location>
</feature>
<evidence type="ECO:0000259" key="2">
    <source>
        <dbReference type="PROSITE" id="PS50112"/>
    </source>
</evidence>
<dbReference type="InterPro" id="IPR013767">
    <property type="entry name" value="PAS_fold"/>
</dbReference>
<feature type="compositionally biased region" description="Pro residues" evidence="1">
    <location>
        <begin position="89"/>
        <end position="101"/>
    </location>
</feature>
<dbReference type="SUPFAM" id="SSF55785">
    <property type="entry name" value="PYP-like sensor domain (PAS domain)"/>
    <property type="match status" value="1"/>
</dbReference>
<feature type="domain" description="PAS" evidence="2">
    <location>
        <begin position="32"/>
        <end position="64"/>
    </location>
</feature>
<dbReference type="EMBL" id="BAAATK010000025">
    <property type="protein sequence ID" value="GAA2444478.1"/>
    <property type="molecule type" value="Genomic_DNA"/>
</dbReference>
<accession>A0ABP5X7D1</accession>
<dbReference type="PROSITE" id="PS50112">
    <property type="entry name" value="PAS"/>
    <property type="match status" value="1"/>
</dbReference>
<comment type="caution">
    <text evidence="3">The sequence shown here is derived from an EMBL/GenBank/DDBJ whole genome shotgun (WGS) entry which is preliminary data.</text>
</comment>
<feature type="region of interest" description="Disordered" evidence="1">
    <location>
        <begin position="1"/>
        <end position="23"/>
    </location>
</feature>
<evidence type="ECO:0000313" key="3">
    <source>
        <dbReference type="EMBL" id="GAA2444478.1"/>
    </source>
</evidence>
<dbReference type="InterPro" id="IPR035965">
    <property type="entry name" value="PAS-like_dom_sf"/>
</dbReference>
<protein>
    <recommendedName>
        <fullName evidence="2">PAS domain-containing protein</fullName>
    </recommendedName>
</protein>
<dbReference type="InterPro" id="IPR000014">
    <property type="entry name" value="PAS"/>
</dbReference>
<name>A0ABP5X7D1_9ACTN</name>
<proteinExistence type="predicted"/>